<feature type="region of interest" description="Disordered" evidence="1">
    <location>
        <begin position="1"/>
        <end position="217"/>
    </location>
</feature>
<proteinExistence type="predicted"/>
<reference evidence="2 3" key="1">
    <citation type="journal article" date="2019" name="Sci. Rep.">
        <title>A multi-omics analysis of the grapevine pathogen Lasiodiplodia theobromae reveals that temperature affects the expression of virulence- and pathogenicity-related genes.</title>
        <authorList>
            <person name="Felix C."/>
            <person name="Meneses R."/>
            <person name="Goncalves M.F.M."/>
            <person name="Tilleman L."/>
            <person name="Duarte A.S."/>
            <person name="Jorrin-Novo J.V."/>
            <person name="Van de Peer Y."/>
            <person name="Deforce D."/>
            <person name="Van Nieuwerburgh F."/>
            <person name="Esteves A.C."/>
            <person name="Alves A."/>
        </authorList>
    </citation>
    <scope>NUCLEOTIDE SEQUENCE [LARGE SCALE GENOMIC DNA]</scope>
    <source>
        <strain evidence="2 3">LA-SOL3</strain>
    </source>
</reference>
<dbReference type="Pfam" id="PF23410">
    <property type="entry name" value="Beta-prop_VPS8"/>
    <property type="match status" value="1"/>
</dbReference>
<dbReference type="AlphaFoldDB" id="A0A5N5D9S0"/>
<organism evidence="2 3">
    <name type="scientific">Lasiodiplodia theobromae</name>
    <dbReference type="NCBI Taxonomy" id="45133"/>
    <lineage>
        <taxon>Eukaryota</taxon>
        <taxon>Fungi</taxon>
        <taxon>Dikarya</taxon>
        <taxon>Ascomycota</taxon>
        <taxon>Pezizomycotina</taxon>
        <taxon>Dothideomycetes</taxon>
        <taxon>Dothideomycetes incertae sedis</taxon>
        <taxon>Botryosphaeriales</taxon>
        <taxon>Botryosphaeriaceae</taxon>
        <taxon>Lasiodiplodia</taxon>
    </lineage>
</organism>
<comment type="caution">
    <text evidence="2">The sequence shown here is derived from an EMBL/GenBank/DDBJ whole genome shotgun (WGS) entry which is preliminary data.</text>
</comment>
<feature type="compositionally biased region" description="Low complexity" evidence="1">
    <location>
        <begin position="191"/>
        <end position="208"/>
    </location>
</feature>
<evidence type="ECO:0000313" key="3">
    <source>
        <dbReference type="Proteomes" id="UP000325902"/>
    </source>
</evidence>
<protein>
    <submittedName>
        <fullName evidence="2">Vacuolar protein sorting-associated protein 8</fullName>
    </submittedName>
</protein>
<keyword evidence="3" id="KW-1185">Reference proteome</keyword>
<evidence type="ECO:0000256" key="1">
    <source>
        <dbReference type="SAM" id="MobiDB-lite"/>
    </source>
</evidence>
<gene>
    <name evidence="2" type="primary">VPS8_1</name>
    <name evidence="2" type="ORF">DBV05_g7356</name>
</gene>
<dbReference type="Proteomes" id="UP000325902">
    <property type="component" value="Unassembled WGS sequence"/>
</dbReference>
<feature type="compositionally biased region" description="Low complexity" evidence="1">
    <location>
        <begin position="1"/>
        <end position="40"/>
    </location>
</feature>
<dbReference type="EMBL" id="VCHE01000050">
    <property type="protein sequence ID" value="KAB2573974.1"/>
    <property type="molecule type" value="Genomic_DNA"/>
</dbReference>
<evidence type="ECO:0000313" key="2">
    <source>
        <dbReference type="EMBL" id="KAB2573974.1"/>
    </source>
</evidence>
<name>A0A5N5D9S0_9PEZI</name>
<dbReference type="OrthoDB" id="289913at2759"/>
<sequence length="287" mass="30379">MSSADGDSDVSGGSQDVNAADGAAAALRNDSAPDMAAPDMARADSELRHIIEEEQRDLRADSGNGTNGTNFHGYGKVKGQQPQEDLEPGSPSPSLPNRKASVDAMSPEGSISTPDDSPSVQVRCSFDFPTSSADTIQGSALSSPGSSIPASFASFGRGQRPPSLQPFERRFSARTPVSPRDSPRALSPAFLGSNSRQSSLSSQLLQNQDEPDTPQPPWEVVRWTKLKRITGQAFSELGKRNFGRPTCLAVAASIIIGTSKGLILVFDYHQTLKSIIGPGTKGRRPSI</sequence>
<accession>A0A5N5D9S0</accession>
<feature type="compositionally biased region" description="Polar residues" evidence="1">
    <location>
        <begin position="109"/>
        <end position="149"/>
    </location>
</feature>
<feature type="compositionally biased region" description="Basic and acidic residues" evidence="1">
    <location>
        <begin position="41"/>
        <end position="60"/>
    </location>
</feature>